<keyword evidence="3" id="KW-1185">Reference proteome</keyword>
<dbReference type="OrthoDB" id="9792687at2"/>
<name>A0A3D8KYG2_9BACT</name>
<evidence type="ECO:0000259" key="1">
    <source>
        <dbReference type="Pfam" id="PF18818"/>
    </source>
</evidence>
<dbReference type="EMBL" id="QRGR01000068">
    <property type="protein sequence ID" value="RDV10259.1"/>
    <property type="molecule type" value="Genomic_DNA"/>
</dbReference>
<dbReference type="Proteomes" id="UP000256708">
    <property type="component" value="Unassembled WGS sequence"/>
</dbReference>
<protein>
    <submittedName>
        <fullName evidence="2">Antirestriction protein</fullName>
    </submittedName>
</protein>
<comment type="caution">
    <text evidence="2">The sequence shown here is derived from an EMBL/GenBank/DDBJ whole genome shotgun (WGS) entry which is preliminary data.</text>
</comment>
<feature type="domain" description="Polyvalent protein metallopeptidase" evidence="1">
    <location>
        <begin position="9"/>
        <end position="83"/>
    </location>
</feature>
<dbReference type="AlphaFoldDB" id="A0A3D8KYG2"/>
<evidence type="ECO:0000313" key="3">
    <source>
        <dbReference type="Proteomes" id="UP000256708"/>
    </source>
</evidence>
<accession>A0A3D8KYG2</accession>
<sequence>MLCRYRHKIHSVGHPTRLDRFIDKATRFGDEDYSKEELIAEMGASFLCAFTGIQEAVFENSVAYLQGWASKFKNDKTMIIYAGTKAFKAASYILDLKAEESGEALPAVAMAA</sequence>
<dbReference type="RefSeq" id="WP_115568633.1">
    <property type="nucleotide sequence ID" value="NZ_QRGR01000068.1"/>
</dbReference>
<proteinExistence type="predicted"/>
<reference evidence="3" key="1">
    <citation type="submission" date="2018-08" db="EMBL/GenBank/DDBJ databases">
        <authorList>
            <person name="Liu Z.-W."/>
            <person name="Du Z.-J."/>
        </authorList>
    </citation>
    <scope>NUCLEOTIDE SEQUENCE [LARGE SCALE GENOMIC DNA]</scope>
    <source>
        <strain evidence="3">H4X</strain>
    </source>
</reference>
<organism evidence="2 3">
    <name type="scientific">Pontibacter diazotrophicus</name>
    <dbReference type="NCBI Taxonomy" id="1400979"/>
    <lineage>
        <taxon>Bacteria</taxon>
        <taxon>Pseudomonadati</taxon>
        <taxon>Bacteroidota</taxon>
        <taxon>Cytophagia</taxon>
        <taxon>Cytophagales</taxon>
        <taxon>Hymenobacteraceae</taxon>
        <taxon>Pontibacter</taxon>
    </lineage>
</organism>
<gene>
    <name evidence="2" type="ORF">DXT99_26630</name>
</gene>
<dbReference type="Pfam" id="PF18818">
    <property type="entry name" value="MPTase-PolyVal"/>
    <property type="match status" value="1"/>
</dbReference>
<dbReference type="InterPro" id="IPR041459">
    <property type="entry name" value="MPTase-PolyVal"/>
</dbReference>
<evidence type="ECO:0000313" key="2">
    <source>
        <dbReference type="EMBL" id="RDV10259.1"/>
    </source>
</evidence>